<accession>A0A642UJ83</accession>
<evidence type="ECO:0000256" key="1">
    <source>
        <dbReference type="ARBA" id="ARBA00009884"/>
    </source>
</evidence>
<evidence type="ECO:0000313" key="4">
    <source>
        <dbReference type="Proteomes" id="UP000449547"/>
    </source>
</evidence>
<dbReference type="EMBL" id="SWFT01000119">
    <property type="protein sequence ID" value="KAA8899960.1"/>
    <property type="molecule type" value="Genomic_DNA"/>
</dbReference>
<comment type="similarity">
    <text evidence="1">Belongs to the STXBP/unc-18/SEC1 family.</text>
</comment>
<dbReference type="Gene3D" id="3.40.50.2060">
    <property type="match status" value="1"/>
</dbReference>
<reference evidence="3 4" key="1">
    <citation type="submission" date="2019-07" db="EMBL/GenBank/DDBJ databases">
        <title>Genome assembly of two rare yeast pathogens: Diutina rugosa and Trichomonascus ciferrii.</title>
        <authorList>
            <person name="Mixao V."/>
            <person name="Saus E."/>
            <person name="Hansen A."/>
            <person name="Lass-Flor C."/>
            <person name="Gabaldon T."/>
        </authorList>
    </citation>
    <scope>NUCLEOTIDE SEQUENCE [LARGE SCALE GENOMIC DNA]</scope>
    <source>
        <strain evidence="3 4">CBS 613</strain>
    </source>
</reference>
<dbReference type="InterPro" id="IPR001619">
    <property type="entry name" value="Sec1-like"/>
</dbReference>
<dbReference type="GeneID" id="54782652"/>
<dbReference type="Gene3D" id="3.40.50.1910">
    <property type="match status" value="1"/>
</dbReference>
<feature type="compositionally biased region" description="Low complexity" evidence="2">
    <location>
        <begin position="675"/>
        <end position="686"/>
    </location>
</feature>
<dbReference type="OrthoDB" id="2228at2759"/>
<sequence>MSSASSDPTSLLHLQSKYIHDEIKRVQRPGGLYALVIDDTTERVINAVLTKEQLLRIVTSIEKIDDARKQNSYMEGIYFVEMSLFNLKCIAADAHTARYKGGIGLFLPSDEPEVTHYFNGQQFMKNPKISAYFDGRINYTTSVLHPLESHVFLTDNITPNSMPIYYNENCGDLVIPQIQLAARALVNLVVLTEEMPLIRFYCPDQSKESNQYPASRLPELIADEYQRQIDDYFRANPDFPPATTGDKPRSLLIIVDRSIDLFAPLLHEFTYQAMAMDIVPSLERTGKYEYEAETETGEVKQMKAKLENETDDDWVALRHMHIIESSELIINRINELIKNNSRLVDRSKAQTSGDLIYIMANLKGFDEERRLLTMHKTLIDDCLDRNASRKLAEFAADFEQTCAAEGTSFEGERNRHLHDDLIVLLAREDLTVNDKMRLVLIYGLYRGGLVESDFIKLVKFIGVNDRQVTSLISRCFTNLYKVGFPIVKKDVQDPKVDKQMFHTINNEGTYNTSRFGPGVKDVVQKAVKHQLDEDWFPYFREKPLEDDAIDAGPSSSQQPASLRNNRIKASWAQSSTRVGPQSLRPRQRVFVYVAGGMTYSEMRSVYELGDQLNKDMYIGSESILRPRDFLIGLQSIDKVKSPQDLEIPLWKQRAKNANREVPPHLLPKQRPTSYGSPGMSPGMSPPAATQGHPRTSGQFSAGSGPSPQMKQTQRLGSPIGFNNSNPRMSGGSVSDPNGIGVPMGAAGAAPVAGTVPITAATGYRPPEPVVTDTSPTTETKKKKKGLKKLFKKGSK</sequence>
<keyword evidence="4" id="KW-1185">Reference proteome</keyword>
<dbReference type="GO" id="GO:0016192">
    <property type="term" value="P:vesicle-mediated transport"/>
    <property type="evidence" value="ECO:0007669"/>
    <property type="project" value="InterPro"/>
</dbReference>
<gene>
    <name evidence="3" type="ORF">DIURU_004001</name>
</gene>
<dbReference type="InterPro" id="IPR043154">
    <property type="entry name" value="Sec-1-like_dom1"/>
</dbReference>
<evidence type="ECO:0008006" key="5">
    <source>
        <dbReference type="Google" id="ProtNLM"/>
    </source>
</evidence>
<feature type="compositionally biased region" description="Polar residues" evidence="2">
    <location>
        <begin position="692"/>
        <end position="732"/>
    </location>
</feature>
<dbReference type="PANTHER" id="PTHR11679">
    <property type="entry name" value="VESICLE PROTEIN SORTING-ASSOCIATED"/>
    <property type="match status" value="1"/>
</dbReference>
<dbReference type="InterPro" id="IPR036045">
    <property type="entry name" value="Sec1-like_sf"/>
</dbReference>
<feature type="compositionally biased region" description="Basic residues" evidence="2">
    <location>
        <begin position="780"/>
        <end position="795"/>
    </location>
</feature>
<dbReference type="OMA" id="PFTRPHT"/>
<dbReference type="InterPro" id="IPR027482">
    <property type="entry name" value="Sec1-like_dom2"/>
</dbReference>
<dbReference type="Proteomes" id="UP000449547">
    <property type="component" value="Unassembled WGS sequence"/>
</dbReference>
<dbReference type="InterPro" id="IPR043127">
    <property type="entry name" value="Sec-1-like_dom3a"/>
</dbReference>
<dbReference type="Pfam" id="PF00995">
    <property type="entry name" value="Sec1"/>
    <property type="match status" value="1"/>
</dbReference>
<dbReference type="VEuPathDB" id="FungiDB:DIURU_004001"/>
<comment type="caution">
    <text evidence="3">The sequence shown here is derived from an EMBL/GenBank/DDBJ whole genome shotgun (WGS) entry which is preliminary data.</text>
</comment>
<dbReference type="SUPFAM" id="SSF56815">
    <property type="entry name" value="Sec1/munc18-like (SM) proteins"/>
    <property type="match status" value="1"/>
</dbReference>
<dbReference type="RefSeq" id="XP_034011171.1">
    <property type="nucleotide sequence ID" value="XM_034156827.1"/>
</dbReference>
<dbReference type="AlphaFoldDB" id="A0A642UJ83"/>
<evidence type="ECO:0000313" key="3">
    <source>
        <dbReference type="EMBL" id="KAA8899960.1"/>
    </source>
</evidence>
<evidence type="ECO:0000256" key="2">
    <source>
        <dbReference type="SAM" id="MobiDB-lite"/>
    </source>
</evidence>
<proteinExistence type="inferred from homology"/>
<feature type="region of interest" description="Disordered" evidence="2">
    <location>
        <begin position="759"/>
        <end position="795"/>
    </location>
</feature>
<dbReference type="Gene3D" id="3.90.830.10">
    <property type="entry name" value="Syntaxin Binding Protein 1, Chain A, domain 2"/>
    <property type="match status" value="1"/>
</dbReference>
<dbReference type="Gene3D" id="1.25.40.60">
    <property type="match status" value="1"/>
</dbReference>
<name>A0A642UJ83_DIURU</name>
<protein>
    <recommendedName>
        <fullName evidence="5">Sec1-like protein</fullName>
    </recommendedName>
</protein>
<organism evidence="3 4">
    <name type="scientific">Diutina rugosa</name>
    <name type="common">Yeast</name>
    <name type="synonym">Candida rugosa</name>
    <dbReference type="NCBI Taxonomy" id="5481"/>
    <lineage>
        <taxon>Eukaryota</taxon>
        <taxon>Fungi</taxon>
        <taxon>Dikarya</taxon>
        <taxon>Ascomycota</taxon>
        <taxon>Saccharomycotina</taxon>
        <taxon>Pichiomycetes</taxon>
        <taxon>Debaryomycetaceae</taxon>
        <taxon>Diutina</taxon>
    </lineage>
</organism>
<feature type="region of interest" description="Disordered" evidence="2">
    <location>
        <begin position="656"/>
        <end position="732"/>
    </location>
</feature>